<protein>
    <recommendedName>
        <fullName evidence="3">Type II toxin-antitoxin system HicA family toxin</fullName>
    </recommendedName>
</protein>
<proteinExistence type="predicted"/>
<name>A0ABU3KVD8_9GAMM</name>
<accession>A0ABU3KVD8</accession>
<sequence length="89" mass="10244">MTKAEKLRARILEYPTRSDIRHDELRQFLLNLGLIEIGLGKTSGSRIKFYDPNRPSIQIRLHKSHGNTPVDRNALRDVIAKIKKLGLLK</sequence>
<evidence type="ECO:0000313" key="2">
    <source>
        <dbReference type="Proteomes" id="UP001305027"/>
    </source>
</evidence>
<comment type="caution">
    <text evidence="1">The sequence shown here is derived from an EMBL/GenBank/DDBJ whole genome shotgun (WGS) entry which is preliminary data.</text>
</comment>
<evidence type="ECO:0008006" key="3">
    <source>
        <dbReference type="Google" id="ProtNLM"/>
    </source>
</evidence>
<organism evidence="1 2">
    <name type="scientific">Pseudidiomarina fusca</name>
    <dbReference type="NCBI Taxonomy" id="2965078"/>
    <lineage>
        <taxon>Bacteria</taxon>
        <taxon>Pseudomonadati</taxon>
        <taxon>Pseudomonadota</taxon>
        <taxon>Gammaproteobacteria</taxon>
        <taxon>Alteromonadales</taxon>
        <taxon>Idiomarinaceae</taxon>
        <taxon>Pseudidiomarina</taxon>
    </lineage>
</organism>
<keyword evidence="2" id="KW-1185">Reference proteome</keyword>
<gene>
    <name evidence="1" type="ORF">NOG12_05110</name>
</gene>
<reference evidence="1 2" key="1">
    <citation type="submission" date="2022-07" db="EMBL/GenBank/DDBJ databases">
        <title>Pseudidiomarina sp. nov, a marine bacterium isolated from Pacific Ocean.</title>
        <authorList>
            <person name="Wang Y."/>
        </authorList>
    </citation>
    <scope>NUCLEOTIDE SEQUENCE [LARGE SCALE GENOMIC DNA]</scope>
    <source>
        <strain evidence="1 2">GXY010</strain>
    </source>
</reference>
<dbReference type="RefSeq" id="WP_313932607.1">
    <property type="nucleotide sequence ID" value="NZ_JANFPJ010000008.1"/>
</dbReference>
<evidence type="ECO:0000313" key="1">
    <source>
        <dbReference type="EMBL" id="MDT7525458.1"/>
    </source>
</evidence>
<dbReference type="Proteomes" id="UP001305027">
    <property type="component" value="Unassembled WGS sequence"/>
</dbReference>
<dbReference type="EMBL" id="JANFPJ010000008">
    <property type="protein sequence ID" value="MDT7525458.1"/>
    <property type="molecule type" value="Genomic_DNA"/>
</dbReference>